<reference evidence="2" key="1">
    <citation type="submission" date="2016-11" db="UniProtKB">
        <authorList>
            <consortium name="WormBaseParasite"/>
        </authorList>
    </citation>
    <scope>IDENTIFICATION</scope>
</reference>
<name>A0A1I7UQV7_9PELO</name>
<protein>
    <submittedName>
        <fullName evidence="2">CRISPR-associated endonuclease Cas2</fullName>
    </submittedName>
</protein>
<organism evidence="1 2">
    <name type="scientific">Caenorhabditis tropicalis</name>
    <dbReference type="NCBI Taxonomy" id="1561998"/>
    <lineage>
        <taxon>Eukaryota</taxon>
        <taxon>Metazoa</taxon>
        <taxon>Ecdysozoa</taxon>
        <taxon>Nematoda</taxon>
        <taxon>Chromadorea</taxon>
        <taxon>Rhabditida</taxon>
        <taxon>Rhabditina</taxon>
        <taxon>Rhabditomorpha</taxon>
        <taxon>Rhabditoidea</taxon>
        <taxon>Rhabditidae</taxon>
        <taxon>Peloderinae</taxon>
        <taxon>Caenorhabditis</taxon>
    </lineage>
</organism>
<dbReference type="AlphaFoldDB" id="A0A1I7UQV7"/>
<proteinExistence type="predicted"/>
<accession>A0A1I7UQV7</accession>
<dbReference type="Proteomes" id="UP000095282">
    <property type="component" value="Unplaced"/>
</dbReference>
<keyword evidence="1" id="KW-1185">Reference proteome</keyword>
<evidence type="ECO:0000313" key="1">
    <source>
        <dbReference type="Proteomes" id="UP000095282"/>
    </source>
</evidence>
<dbReference type="WBParaSite" id="Csp11.Scaffold630.g18439.t1">
    <property type="protein sequence ID" value="Csp11.Scaffold630.g18439.t1"/>
    <property type="gene ID" value="Csp11.Scaffold630.g18439"/>
</dbReference>
<evidence type="ECO:0000313" key="2">
    <source>
        <dbReference type="WBParaSite" id="Csp11.Scaffold630.g18439.t1"/>
    </source>
</evidence>
<sequence length="91" mass="10915">MVDIFRILAYVDFLTRAVDTNLEQMRLIRDLFIKLYDEKIVVFEFYNGIEKEYSSAFGPMLEDPTNITDTVEMRELELAKLILDNKKYFYK</sequence>